<keyword evidence="3" id="KW-1185">Reference proteome</keyword>
<reference evidence="2 3" key="1">
    <citation type="submission" date="2024-05" db="EMBL/GenBank/DDBJ databases">
        <title>Genome sequencing and assembly of Indian major carp, Cirrhinus mrigala (Hamilton, 1822).</title>
        <authorList>
            <person name="Mohindra V."/>
            <person name="Chowdhury L.M."/>
            <person name="Lal K."/>
            <person name="Jena J.K."/>
        </authorList>
    </citation>
    <scope>NUCLEOTIDE SEQUENCE [LARGE SCALE GENOMIC DNA]</scope>
    <source>
        <strain evidence="2">CM1030</strain>
        <tissue evidence="2">Blood</tissue>
    </source>
</reference>
<feature type="coiled-coil region" evidence="1">
    <location>
        <begin position="17"/>
        <end position="44"/>
    </location>
</feature>
<evidence type="ECO:0000313" key="3">
    <source>
        <dbReference type="Proteomes" id="UP001529510"/>
    </source>
</evidence>
<protein>
    <submittedName>
        <fullName evidence="2">Uncharacterized protein</fullName>
    </submittedName>
</protein>
<keyword evidence="1" id="KW-0175">Coiled coil</keyword>
<name>A0ABD0RP47_CIRMR</name>
<dbReference type="EMBL" id="JAMKFB020000002">
    <property type="protein sequence ID" value="KAL0200299.1"/>
    <property type="molecule type" value="Genomic_DNA"/>
</dbReference>
<evidence type="ECO:0000256" key="1">
    <source>
        <dbReference type="SAM" id="Coils"/>
    </source>
</evidence>
<accession>A0ABD0RP47</accession>
<dbReference type="Proteomes" id="UP001529510">
    <property type="component" value="Unassembled WGS sequence"/>
</dbReference>
<proteinExistence type="predicted"/>
<sequence>ERYQKLLAVLQMVEREKTRHASAAQGLQERLTRAQEEISSLQTSITERSSHYQQLHNQLLDKATQATSLEKE</sequence>
<organism evidence="2 3">
    <name type="scientific">Cirrhinus mrigala</name>
    <name type="common">Mrigala</name>
    <dbReference type="NCBI Taxonomy" id="683832"/>
    <lineage>
        <taxon>Eukaryota</taxon>
        <taxon>Metazoa</taxon>
        <taxon>Chordata</taxon>
        <taxon>Craniata</taxon>
        <taxon>Vertebrata</taxon>
        <taxon>Euteleostomi</taxon>
        <taxon>Actinopterygii</taxon>
        <taxon>Neopterygii</taxon>
        <taxon>Teleostei</taxon>
        <taxon>Ostariophysi</taxon>
        <taxon>Cypriniformes</taxon>
        <taxon>Cyprinidae</taxon>
        <taxon>Labeoninae</taxon>
        <taxon>Labeonini</taxon>
        <taxon>Cirrhinus</taxon>
    </lineage>
</organism>
<gene>
    <name evidence="2" type="ORF">M9458_003486</name>
</gene>
<dbReference type="AlphaFoldDB" id="A0ABD0RP47"/>
<feature type="non-terminal residue" evidence="2">
    <location>
        <position position="1"/>
    </location>
</feature>
<evidence type="ECO:0000313" key="2">
    <source>
        <dbReference type="EMBL" id="KAL0200299.1"/>
    </source>
</evidence>
<comment type="caution">
    <text evidence="2">The sequence shown here is derived from an EMBL/GenBank/DDBJ whole genome shotgun (WGS) entry which is preliminary data.</text>
</comment>
<feature type="non-terminal residue" evidence="2">
    <location>
        <position position="72"/>
    </location>
</feature>